<proteinExistence type="predicted"/>
<dbReference type="Gene3D" id="1.10.8.10">
    <property type="entry name" value="DNA helicase RuvA subunit, C-terminal domain"/>
    <property type="match status" value="1"/>
</dbReference>
<keyword evidence="4" id="KW-1185">Reference proteome</keyword>
<dbReference type="Gene3D" id="1.20.58.2190">
    <property type="match status" value="1"/>
</dbReference>
<dbReference type="Proteomes" id="UP000751190">
    <property type="component" value="Unassembled WGS sequence"/>
</dbReference>
<dbReference type="OrthoDB" id="10254930at2759"/>
<dbReference type="SUPFAM" id="SSF143503">
    <property type="entry name" value="PUG domain-like"/>
    <property type="match status" value="1"/>
</dbReference>
<feature type="domain" description="UBA" evidence="2">
    <location>
        <begin position="124"/>
        <end position="165"/>
    </location>
</feature>
<dbReference type="InterPro" id="IPR036339">
    <property type="entry name" value="PUB-like_dom_sf"/>
</dbReference>
<reference evidence="3" key="1">
    <citation type="submission" date="2021-05" db="EMBL/GenBank/DDBJ databases">
        <title>The genome of the haptophyte Pavlova lutheri (Diacronema luteri, Pavlovales) - a model for lipid biosynthesis in eukaryotic algae.</title>
        <authorList>
            <person name="Hulatt C.J."/>
            <person name="Posewitz M.C."/>
        </authorList>
    </citation>
    <scope>NUCLEOTIDE SEQUENCE</scope>
    <source>
        <strain evidence="3">NIVA-4/92</strain>
    </source>
</reference>
<feature type="compositionally biased region" description="Basic and acidic residues" evidence="1">
    <location>
        <begin position="216"/>
        <end position="269"/>
    </location>
</feature>
<dbReference type="AlphaFoldDB" id="A0A8J6CDQ0"/>
<name>A0A8J6CDQ0_DIALT</name>
<protein>
    <recommendedName>
        <fullName evidence="2">UBA domain-containing protein</fullName>
    </recommendedName>
</protein>
<evidence type="ECO:0000313" key="3">
    <source>
        <dbReference type="EMBL" id="KAG8467316.1"/>
    </source>
</evidence>
<dbReference type="PANTHER" id="PTHR46713:SF1">
    <property type="entry name" value="F13M7.16 PROTEIN"/>
    <property type="match status" value="1"/>
</dbReference>
<evidence type="ECO:0000313" key="4">
    <source>
        <dbReference type="Proteomes" id="UP000751190"/>
    </source>
</evidence>
<dbReference type="SUPFAM" id="SSF46934">
    <property type="entry name" value="UBA-like"/>
    <property type="match status" value="1"/>
</dbReference>
<feature type="compositionally biased region" description="Pro residues" evidence="1">
    <location>
        <begin position="306"/>
        <end position="322"/>
    </location>
</feature>
<gene>
    <name evidence="3" type="ORF">KFE25_000632</name>
</gene>
<dbReference type="InterPro" id="IPR009060">
    <property type="entry name" value="UBA-like_sf"/>
</dbReference>
<organism evidence="3 4">
    <name type="scientific">Diacronema lutheri</name>
    <name type="common">Unicellular marine alga</name>
    <name type="synonym">Monochrysis lutheri</name>
    <dbReference type="NCBI Taxonomy" id="2081491"/>
    <lineage>
        <taxon>Eukaryota</taxon>
        <taxon>Haptista</taxon>
        <taxon>Haptophyta</taxon>
        <taxon>Pavlovophyceae</taxon>
        <taxon>Pavlovales</taxon>
        <taxon>Pavlovaceae</taxon>
        <taxon>Diacronema</taxon>
    </lineage>
</organism>
<accession>A0A8J6CDQ0</accession>
<comment type="caution">
    <text evidence="3">The sequence shown here is derived from an EMBL/GenBank/DDBJ whole genome shotgun (WGS) entry which is preliminary data.</text>
</comment>
<dbReference type="SMART" id="SM00165">
    <property type="entry name" value="UBA"/>
    <property type="match status" value="1"/>
</dbReference>
<sequence length="516" mass="56682">MSAEVAGMILRCAKTGKLLFSEREAKQHNDDTGFAEFEQVSPDDKVWFCVETGKVCITETEKTVYQKRDPTAKTFEEKTIAFLKERHLARRQQPAAVAAADGADGGAVPMDVDGAPAAAPDPPNISKETLDQLLEMGFPQPRAEKALVRTSNGSLDAAITWLSDHADDADVDVPLELTPTILAQADIDAAAATKSANAHLTLEEKQAKLQAAVEAAQRKREETEREEEKAREKARRESGKTMVKTKAEMEDLQRKRDREARKKEKEDDIRHRQYLREQLEIDRADRRAAREKAGLPPLATDAPKTSAPPPAAPAAPAPARPPAEPRVHVPVEIPIVPIPDALKVLLTNRDFMLDTFVETAAKLADNVVKQPNEDKFRHVKTSNPKIHERLIRPTGGELFMLACGWRRAGDALSLPAGTGAEAMASAVAELGRQAEAAKKERAEAEREKLRVEREAAMRAKREEKERLRAAMEADRREISARGPSQAIKASKLPSGGGGLAVNRLNLEEDPEDNRPA</sequence>
<dbReference type="PROSITE" id="PS50030">
    <property type="entry name" value="UBA"/>
    <property type="match status" value="1"/>
</dbReference>
<feature type="region of interest" description="Disordered" evidence="1">
    <location>
        <begin position="292"/>
        <end position="323"/>
    </location>
</feature>
<dbReference type="InterPro" id="IPR018997">
    <property type="entry name" value="PUB_domain"/>
</dbReference>
<evidence type="ECO:0000259" key="2">
    <source>
        <dbReference type="PROSITE" id="PS50030"/>
    </source>
</evidence>
<dbReference type="PANTHER" id="PTHR46713">
    <property type="entry name" value="F13M7.16 PROTEIN"/>
    <property type="match status" value="1"/>
</dbReference>
<feature type="region of interest" description="Disordered" evidence="1">
    <location>
        <begin position="211"/>
        <end position="269"/>
    </location>
</feature>
<dbReference type="CDD" id="cd09212">
    <property type="entry name" value="PUB"/>
    <property type="match status" value="1"/>
</dbReference>
<feature type="compositionally biased region" description="Basic and acidic residues" evidence="1">
    <location>
        <begin position="455"/>
        <end position="479"/>
    </location>
</feature>
<dbReference type="Pfam" id="PF09409">
    <property type="entry name" value="PUB"/>
    <property type="match status" value="1"/>
</dbReference>
<feature type="region of interest" description="Disordered" evidence="1">
    <location>
        <begin position="455"/>
        <end position="516"/>
    </location>
</feature>
<dbReference type="SMART" id="SM00580">
    <property type="entry name" value="PUG"/>
    <property type="match status" value="1"/>
</dbReference>
<dbReference type="Pfam" id="PF22562">
    <property type="entry name" value="UBA_7"/>
    <property type="match status" value="1"/>
</dbReference>
<evidence type="ECO:0000256" key="1">
    <source>
        <dbReference type="SAM" id="MobiDB-lite"/>
    </source>
</evidence>
<dbReference type="EMBL" id="JAGTXO010000006">
    <property type="protein sequence ID" value="KAG8467316.1"/>
    <property type="molecule type" value="Genomic_DNA"/>
</dbReference>
<dbReference type="InterPro" id="IPR015940">
    <property type="entry name" value="UBA"/>
</dbReference>
<feature type="compositionally biased region" description="Acidic residues" evidence="1">
    <location>
        <begin position="507"/>
        <end position="516"/>
    </location>
</feature>
<dbReference type="OMA" id="IANHEDA"/>